<dbReference type="InterPro" id="IPR006098">
    <property type="entry name" value="MMCoA_mutase_a_cat"/>
</dbReference>
<dbReference type="InterPro" id="IPR016176">
    <property type="entry name" value="Cbl-dep_enz_cat"/>
</dbReference>
<dbReference type="RefSeq" id="WP_281095621.1">
    <property type="nucleotide sequence ID" value="NZ_JARYZI010000015.1"/>
</dbReference>
<dbReference type="Pfam" id="PF01642">
    <property type="entry name" value="MM_CoA_mutase"/>
    <property type="match status" value="1"/>
</dbReference>
<gene>
    <name evidence="3" type="ORF">QE109_16325</name>
</gene>
<feature type="domain" description="Methylmalonyl-CoA mutase alpha/beta chain catalytic" evidence="2">
    <location>
        <begin position="37"/>
        <end position="551"/>
    </location>
</feature>
<dbReference type="PANTHER" id="PTHR48101:SF1">
    <property type="entry name" value="METHYLMALONYL-COA MUTASE, LARGE SUBUNIT"/>
    <property type="match status" value="1"/>
</dbReference>
<accession>A0ABT6NH43</accession>
<evidence type="ECO:0000313" key="3">
    <source>
        <dbReference type="EMBL" id="MDH8679726.1"/>
    </source>
</evidence>
<sequence>MFDQKQVSVIKEAVDKHTTKIEEALVKRPERKKEFTTGSGAPVNRYYTPADVSELDYMDDLGLPGQFPFTRGVQPTMYRGQFWTMRMYAGFATAEESNKRYKFLVEQGSGGLSVAFDLPTQIGYDSDHALSEGEVGKVGVAIDSLADMEILFDGIPLDKVSTSMTINAPASVLLAMYIAVAEKQGVSSEKLRGTIQNDILKEYIARGTYIFPTEPSMRLITDIFEFCSKDVPLWNTISISGYHIREAGSTAAQEVGFTLADGIAYVEAAVKAGLNVDDFAPRLSFFFNAHNDLLEEVAKYRAARRLWARIMKERFGATSVKSMQLKFHTQTGGSTLTAQQPENNIVRVAIQTLAAVLGGTQSLHTNSKDEALALPTEDSVRVALRTQQIVAHESGVTEVVDPLAGSYYIEAKTKEIEDAAMAYIKKIDDIGGATKAIDMGYIQSEIMDASYDYQKKVEAGEIIVVGMNKYQIEEEAPKGLLRVDPSVGEMQKQKLVELRAKRDNTKVNETLMTLKKACEGTDNVMPYILEAVKAYATLGEVCGVMREVFGEYQQAVKL</sequence>
<keyword evidence="4" id="KW-1185">Reference proteome</keyword>
<proteinExistence type="predicted"/>
<dbReference type="SUPFAM" id="SSF51703">
    <property type="entry name" value="Cobalamin (vitamin B12)-dependent enzymes"/>
    <property type="match status" value="1"/>
</dbReference>
<evidence type="ECO:0000313" key="4">
    <source>
        <dbReference type="Proteomes" id="UP001158045"/>
    </source>
</evidence>
<evidence type="ECO:0000259" key="2">
    <source>
        <dbReference type="Pfam" id="PF01642"/>
    </source>
</evidence>
<dbReference type="NCBIfam" id="TIGR00641">
    <property type="entry name" value="acid_CoA_mut_N"/>
    <property type="match status" value="1"/>
</dbReference>
<name>A0ABT6NH43_9FIRM</name>
<evidence type="ECO:0000256" key="1">
    <source>
        <dbReference type="ARBA" id="ARBA00023235"/>
    </source>
</evidence>
<comment type="caution">
    <text evidence="3">The sequence shown here is derived from an EMBL/GenBank/DDBJ whole genome shotgun (WGS) entry which is preliminary data.</text>
</comment>
<protein>
    <submittedName>
        <fullName evidence="3">Methylmalonyl-CoA mutase family protein</fullName>
    </submittedName>
</protein>
<dbReference type="PANTHER" id="PTHR48101">
    <property type="entry name" value="METHYLMALONYL-COA MUTASE, MITOCHONDRIAL-RELATED"/>
    <property type="match status" value="1"/>
</dbReference>
<dbReference type="Proteomes" id="UP001158045">
    <property type="component" value="Unassembled WGS sequence"/>
</dbReference>
<reference evidence="3 4" key="1">
    <citation type="submission" date="2023-04" db="EMBL/GenBank/DDBJ databases">
        <title>Fusibacter bizertensis strain WBS, isolated from littoral bottom sediments of the Arctic seas - biochemical and genomic analysis.</title>
        <authorList>
            <person name="Brioukhanov A.L."/>
        </authorList>
    </citation>
    <scope>NUCLEOTIDE SEQUENCE [LARGE SCALE GENOMIC DNA]</scope>
    <source>
        <strain evidence="3 4">WBS</strain>
    </source>
</reference>
<dbReference type="InterPro" id="IPR006099">
    <property type="entry name" value="MeMalonylCoA_mutase_a/b_cat"/>
</dbReference>
<keyword evidence="1" id="KW-0413">Isomerase</keyword>
<organism evidence="3 4">
    <name type="scientific">Fusibacter bizertensis</name>
    <dbReference type="NCBI Taxonomy" id="1488331"/>
    <lineage>
        <taxon>Bacteria</taxon>
        <taxon>Bacillati</taxon>
        <taxon>Bacillota</taxon>
        <taxon>Clostridia</taxon>
        <taxon>Eubacteriales</taxon>
        <taxon>Eubacteriales Family XII. Incertae Sedis</taxon>
        <taxon>Fusibacter</taxon>
    </lineage>
</organism>
<dbReference type="CDD" id="cd03680">
    <property type="entry name" value="MM_CoA_mutase_ICM_like"/>
    <property type="match status" value="1"/>
</dbReference>
<dbReference type="Gene3D" id="3.20.20.240">
    <property type="entry name" value="Methylmalonyl-CoA mutase"/>
    <property type="match status" value="1"/>
</dbReference>
<dbReference type="EMBL" id="JARYZI010000015">
    <property type="protein sequence ID" value="MDH8679726.1"/>
    <property type="molecule type" value="Genomic_DNA"/>
</dbReference>